<dbReference type="PROSITE" id="PS00028">
    <property type="entry name" value="ZINC_FINGER_C2H2_1"/>
    <property type="match status" value="5"/>
</dbReference>
<keyword evidence="8" id="KW-1185">Reference proteome</keyword>
<reference evidence="7" key="1">
    <citation type="submission" date="2020-12" db="EMBL/GenBank/DDBJ databases">
        <title>Metabolic potential, ecology and presence of endohyphal bacteria is reflected in genomic diversity of Mucoromycotina.</title>
        <authorList>
            <person name="Muszewska A."/>
            <person name="Okrasinska A."/>
            <person name="Steczkiewicz K."/>
            <person name="Drgas O."/>
            <person name="Orlowska M."/>
            <person name="Perlinska-Lenart U."/>
            <person name="Aleksandrzak-Piekarczyk T."/>
            <person name="Szatraj K."/>
            <person name="Zielenkiewicz U."/>
            <person name="Pilsyk S."/>
            <person name="Malc E."/>
            <person name="Mieczkowski P."/>
            <person name="Kruszewska J.S."/>
            <person name="Biernat P."/>
            <person name="Pawlowska J."/>
        </authorList>
    </citation>
    <scope>NUCLEOTIDE SEQUENCE</scope>
    <source>
        <strain evidence="7">CBS 226.32</strain>
    </source>
</reference>
<dbReference type="GO" id="GO:0000981">
    <property type="term" value="F:DNA-binding transcription factor activity, RNA polymerase II-specific"/>
    <property type="evidence" value="ECO:0007669"/>
    <property type="project" value="TreeGrafter"/>
</dbReference>
<dbReference type="GO" id="GO:0008270">
    <property type="term" value="F:zinc ion binding"/>
    <property type="evidence" value="ECO:0007669"/>
    <property type="project" value="UniProtKB-KW"/>
</dbReference>
<accession>A0A8H7VHY5</accession>
<protein>
    <recommendedName>
        <fullName evidence="6">C2H2-type domain-containing protein</fullName>
    </recommendedName>
</protein>
<dbReference type="OrthoDB" id="8823111at2759"/>
<keyword evidence="1" id="KW-0479">Metal-binding</keyword>
<dbReference type="SMART" id="SM00355">
    <property type="entry name" value="ZnF_C2H2"/>
    <property type="match status" value="5"/>
</dbReference>
<feature type="compositionally biased region" description="Acidic residues" evidence="5">
    <location>
        <begin position="69"/>
        <end position="78"/>
    </location>
</feature>
<dbReference type="PANTHER" id="PTHR24409">
    <property type="entry name" value="ZINC FINGER PROTEIN 142"/>
    <property type="match status" value="1"/>
</dbReference>
<dbReference type="PANTHER" id="PTHR24409:SF295">
    <property type="entry name" value="AZ2-RELATED"/>
    <property type="match status" value="1"/>
</dbReference>
<evidence type="ECO:0000259" key="6">
    <source>
        <dbReference type="PROSITE" id="PS00028"/>
    </source>
</evidence>
<feature type="region of interest" description="Disordered" evidence="5">
    <location>
        <begin position="69"/>
        <end position="91"/>
    </location>
</feature>
<evidence type="ECO:0000256" key="4">
    <source>
        <dbReference type="ARBA" id="ARBA00022833"/>
    </source>
</evidence>
<evidence type="ECO:0000256" key="3">
    <source>
        <dbReference type="ARBA" id="ARBA00022771"/>
    </source>
</evidence>
<feature type="domain" description="C2H2-type" evidence="6">
    <location>
        <begin position="167"/>
        <end position="188"/>
    </location>
</feature>
<evidence type="ECO:0000313" key="7">
    <source>
        <dbReference type="EMBL" id="KAG2215184.1"/>
    </source>
</evidence>
<evidence type="ECO:0000256" key="5">
    <source>
        <dbReference type="SAM" id="MobiDB-lite"/>
    </source>
</evidence>
<evidence type="ECO:0000256" key="2">
    <source>
        <dbReference type="ARBA" id="ARBA00022737"/>
    </source>
</evidence>
<sequence length="375" mass="43342">MSLVGISVNNTDPFLNEDNQDALFDYALKQARECAFQVENADHTIIDDNEGIDNSKFVFDVVIVKEEEIEETSPEETLDSNTCTADDEDTSSDLNTDPDIFQCNLCYQILTEYGSFLNHLRGTHKKGFESKKIKHNYKAPNLDLFNKYCEACEIEYQPSADNSSNHCRICKITYLTHALFRKHLEYQHASHRRDTDLKRVPEIITPFNYCRLCKKQYKKNARYIKHLRNRHNRSLIQNLDKLPDLPDLGYLCLFCHLKFDSRDVFQDHCKSIHKVDSDGLITLDQGLLDPGDFNFYCTACDQTFEQKTDYQAHLAEIHNVKYALPSNSYNENIPNNDSPTTESIAIQNTKNTATQDTEELDIHAHDYCRPSQTPQ</sequence>
<dbReference type="EMBL" id="JAEPRC010000012">
    <property type="protein sequence ID" value="KAG2215184.1"/>
    <property type="molecule type" value="Genomic_DNA"/>
</dbReference>
<proteinExistence type="predicted"/>
<keyword evidence="4" id="KW-0862">Zinc</keyword>
<keyword evidence="2" id="KW-0677">Repeat</keyword>
<dbReference type="InterPro" id="IPR013087">
    <property type="entry name" value="Znf_C2H2_type"/>
</dbReference>
<dbReference type="AlphaFoldDB" id="A0A8H7VHY5"/>
<organism evidence="7 8">
    <name type="scientific">Mucor plumbeus</name>
    <dbReference type="NCBI Taxonomy" id="97098"/>
    <lineage>
        <taxon>Eukaryota</taxon>
        <taxon>Fungi</taxon>
        <taxon>Fungi incertae sedis</taxon>
        <taxon>Mucoromycota</taxon>
        <taxon>Mucoromycotina</taxon>
        <taxon>Mucoromycetes</taxon>
        <taxon>Mucorales</taxon>
        <taxon>Mucorineae</taxon>
        <taxon>Mucoraceae</taxon>
        <taxon>Mucor</taxon>
    </lineage>
</organism>
<dbReference type="Gene3D" id="3.30.160.60">
    <property type="entry name" value="Classic Zinc Finger"/>
    <property type="match status" value="1"/>
</dbReference>
<evidence type="ECO:0000313" key="8">
    <source>
        <dbReference type="Proteomes" id="UP000650833"/>
    </source>
</evidence>
<dbReference type="Proteomes" id="UP000650833">
    <property type="component" value="Unassembled WGS sequence"/>
</dbReference>
<feature type="domain" description="C2H2-type" evidence="6">
    <location>
        <begin position="297"/>
        <end position="318"/>
    </location>
</feature>
<dbReference type="GO" id="GO:0005634">
    <property type="term" value="C:nucleus"/>
    <property type="evidence" value="ECO:0007669"/>
    <property type="project" value="TreeGrafter"/>
</dbReference>
<comment type="caution">
    <text evidence="7">The sequence shown here is derived from an EMBL/GenBank/DDBJ whole genome shotgun (WGS) entry which is preliminary data.</text>
</comment>
<dbReference type="GO" id="GO:0000977">
    <property type="term" value="F:RNA polymerase II transcription regulatory region sequence-specific DNA binding"/>
    <property type="evidence" value="ECO:0007669"/>
    <property type="project" value="TreeGrafter"/>
</dbReference>
<evidence type="ECO:0000256" key="1">
    <source>
        <dbReference type="ARBA" id="ARBA00022723"/>
    </source>
</evidence>
<feature type="domain" description="C2H2-type" evidence="6">
    <location>
        <begin position="210"/>
        <end position="231"/>
    </location>
</feature>
<gene>
    <name evidence="7" type="ORF">INT46_001460</name>
</gene>
<feature type="domain" description="C2H2-type" evidence="6">
    <location>
        <begin position="252"/>
        <end position="273"/>
    </location>
</feature>
<feature type="domain" description="C2H2-type" evidence="6">
    <location>
        <begin position="103"/>
        <end position="124"/>
    </location>
</feature>
<keyword evidence="3" id="KW-0863">Zinc-finger</keyword>
<name>A0A8H7VHY5_9FUNG</name>